<dbReference type="Proteomes" id="UP000485058">
    <property type="component" value="Unassembled WGS sequence"/>
</dbReference>
<dbReference type="Pfam" id="PF12799">
    <property type="entry name" value="LRR_4"/>
    <property type="match status" value="1"/>
</dbReference>
<dbReference type="InterPro" id="IPR025875">
    <property type="entry name" value="Leu-rich_rpt_4"/>
</dbReference>
<dbReference type="InterPro" id="IPR001611">
    <property type="entry name" value="Leu-rich_rpt"/>
</dbReference>
<dbReference type="Gene3D" id="3.80.10.10">
    <property type="entry name" value="Ribonuclease Inhibitor"/>
    <property type="match status" value="1"/>
</dbReference>
<protein>
    <recommendedName>
        <fullName evidence="7">Dynein regulatory complex subunit 3</fullName>
    </recommendedName>
</protein>
<evidence type="ECO:0000256" key="3">
    <source>
        <dbReference type="ARBA" id="ARBA00022737"/>
    </source>
</evidence>
<dbReference type="PANTHER" id="PTHR46652">
    <property type="entry name" value="LEUCINE-RICH REPEAT AND IQ DOMAIN-CONTAINING PROTEIN 1-RELATED"/>
    <property type="match status" value="1"/>
</dbReference>
<keyword evidence="3" id="KW-0677">Repeat</keyword>
<dbReference type="InterPro" id="IPR050836">
    <property type="entry name" value="SDS22/Internalin_LRR"/>
</dbReference>
<dbReference type="AlphaFoldDB" id="A0A699ZAN2"/>
<dbReference type="PROSITE" id="PS51450">
    <property type="entry name" value="LRR"/>
    <property type="match status" value="3"/>
</dbReference>
<comment type="caution">
    <text evidence="5">The sequence shown here is derived from an EMBL/GenBank/DDBJ whole genome shotgun (WGS) entry which is preliminary data.</text>
</comment>
<sequence>MPVSLERLIAEVEPNVITEALTRDCIQTNLTWLDLSFNKITKIQGLDHLTKLVDLSLFNNQITELENLDKLVNLNVLSLGNNALKRLDNMMYLRQFGQLRLDLTYLDYRRVAGADVQAAMEQHQDEMNELQEREEQAALEAKAAQEKLAHNALMKEANLDGVESLVEDMIKEDPEWPRFITVPGLTDAWNDVRDKFNVATEDFKAIILEQHSRKKNEYAEWKSVVTTFLAEKDTAAKVHLTEYEKMKKKAVRAIQASPGDADTQVLGPKVRLMALKDELLDLEQEAVEVLGELLQEFDRSYSEIAESNKTHFNTYFTQIRDLQNNFFAAMTQAAMGMYEKYNQENSDLESLPEDARILLSDKDALINSLQASHDAHTSRIDMLEDRLVSTELRSANDLNNQNALWSAKRNRDRISEIINYIERNMLELDELAGEEDNGEG</sequence>
<evidence type="ECO:0000256" key="4">
    <source>
        <dbReference type="SAM" id="Coils"/>
    </source>
</evidence>
<gene>
    <name evidence="5" type="ORF">HaLaN_16714</name>
</gene>
<accession>A0A699ZAN2</accession>
<keyword evidence="4" id="KW-0175">Coiled coil</keyword>
<comment type="subcellular location">
    <subcellularLocation>
        <location evidence="1">Cytoplasm</location>
        <location evidence="1">Cytoskeleton</location>
        <location evidence="1">Cilium axoneme</location>
    </subcellularLocation>
</comment>
<keyword evidence="2" id="KW-0433">Leucine-rich repeat</keyword>
<name>A0A699ZAN2_HAELA</name>
<evidence type="ECO:0000313" key="6">
    <source>
        <dbReference type="Proteomes" id="UP000485058"/>
    </source>
</evidence>
<evidence type="ECO:0000313" key="5">
    <source>
        <dbReference type="EMBL" id="GFH19717.1"/>
    </source>
</evidence>
<evidence type="ECO:0000256" key="1">
    <source>
        <dbReference type="ARBA" id="ARBA00004430"/>
    </source>
</evidence>
<evidence type="ECO:0000256" key="2">
    <source>
        <dbReference type="ARBA" id="ARBA00022614"/>
    </source>
</evidence>
<dbReference type="PANTHER" id="PTHR46652:SF3">
    <property type="entry name" value="LEUCINE-RICH REPEAT-CONTAINING PROTEIN 9"/>
    <property type="match status" value="1"/>
</dbReference>
<proteinExistence type="predicted"/>
<dbReference type="SMART" id="SM00365">
    <property type="entry name" value="LRR_SD22"/>
    <property type="match status" value="3"/>
</dbReference>
<dbReference type="GO" id="GO:0005930">
    <property type="term" value="C:axoneme"/>
    <property type="evidence" value="ECO:0007669"/>
    <property type="project" value="UniProtKB-SubCell"/>
</dbReference>
<organism evidence="5 6">
    <name type="scientific">Haematococcus lacustris</name>
    <name type="common">Green alga</name>
    <name type="synonym">Haematococcus pluvialis</name>
    <dbReference type="NCBI Taxonomy" id="44745"/>
    <lineage>
        <taxon>Eukaryota</taxon>
        <taxon>Viridiplantae</taxon>
        <taxon>Chlorophyta</taxon>
        <taxon>core chlorophytes</taxon>
        <taxon>Chlorophyceae</taxon>
        <taxon>CS clade</taxon>
        <taxon>Chlamydomonadales</taxon>
        <taxon>Haematococcaceae</taxon>
        <taxon>Haematococcus</taxon>
    </lineage>
</organism>
<reference evidence="5 6" key="1">
    <citation type="submission" date="2020-02" db="EMBL/GenBank/DDBJ databases">
        <title>Draft genome sequence of Haematococcus lacustris strain NIES-144.</title>
        <authorList>
            <person name="Morimoto D."/>
            <person name="Nakagawa S."/>
            <person name="Yoshida T."/>
            <person name="Sawayama S."/>
        </authorList>
    </citation>
    <scope>NUCLEOTIDE SEQUENCE [LARGE SCALE GENOMIC DNA]</scope>
    <source>
        <strain evidence="5 6">NIES-144</strain>
    </source>
</reference>
<feature type="coiled-coil region" evidence="4">
    <location>
        <begin position="113"/>
        <end position="147"/>
    </location>
</feature>
<dbReference type="SUPFAM" id="SSF52075">
    <property type="entry name" value="Outer arm dynein light chain 1"/>
    <property type="match status" value="1"/>
</dbReference>
<dbReference type="InterPro" id="IPR032675">
    <property type="entry name" value="LRR_dom_sf"/>
</dbReference>
<dbReference type="EMBL" id="BLLF01001509">
    <property type="protein sequence ID" value="GFH19717.1"/>
    <property type="molecule type" value="Genomic_DNA"/>
</dbReference>
<evidence type="ECO:0008006" key="7">
    <source>
        <dbReference type="Google" id="ProtNLM"/>
    </source>
</evidence>
<keyword evidence="6" id="KW-1185">Reference proteome</keyword>